<evidence type="ECO:0000256" key="6">
    <source>
        <dbReference type="ARBA" id="ARBA00023049"/>
    </source>
</evidence>
<dbReference type="Gene3D" id="2.70.70.10">
    <property type="entry name" value="Glucose Permease (Domain IIA)"/>
    <property type="match status" value="1"/>
</dbReference>
<dbReference type="SUPFAM" id="SSF51261">
    <property type="entry name" value="Duplicated hybrid motif"/>
    <property type="match status" value="1"/>
</dbReference>
<sequence length="655" mass="71645">MQAGLFHPAQHPDVELGEDAPLMVYDERNQTPDRRNISLRWLTGTVLTGLTSVFLMGGAMFAALDGQYHVAAAPSRDGDILEAPPEAIGPKVSPKGDRIARTAAQYSTRQIIPVSTVNRVDGADHIKVRPFALVGATLATRNSVDVSGEIPPFNPLSLYSDSDVLPERVTSDAVYDARVDGEVTISVKDFPVSSPLLDSGLERSEAEVERIVRQSARFLIDNQVDIAARPIVDPGRFDFALAQQSDFSRLDVRITAENVSFKSKTGDVETVAGMEEKIVPVTGRVSLRDVLIENEATEEEADAILAAFETLYGIAGVEVGQRVRLAFDVADDGTDRLRPERVSLYEDTAHKATVARSDNGSFVAAEAPSTVLADAFAEADRLGYAGPTPSLYDSLYQTALEQQVPPELIAELVRAFSFDVDFKSPVKPGDSFEVFYGLQEEETDAPPEILYTSLTTGGVSRRFYRYRTADDGTVDFYDETGKSAKKFLVRKPLSGGRFRSSFGLRRHPILGYMKMHNGVDWAASRGTPIMAAGNGTIVKARWVSGYGRRIEIQHANGYVTTYSHQTKFAPGIKEGQKVRQGQVIGYVGSSGLSTGPHLHYEVMVNGRFVNPMRIRLPRGRVLDGEVLANFERERERIDTLIARGAGPSRVAAVTR</sequence>
<dbReference type="CDD" id="cd12797">
    <property type="entry name" value="M23_peptidase"/>
    <property type="match status" value="1"/>
</dbReference>
<dbReference type="InterPro" id="IPR011055">
    <property type="entry name" value="Dup_hybrid_motif"/>
</dbReference>
<feature type="transmembrane region" description="Helical" evidence="7">
    <location>
        <begin position="41"/>
        <end position="64"/>
    </location>
</feature>
<feature type="domain" description="M23ase beta-sheet core" evidence="8">
    <location>
        <begin position="514"/>
        <end position="611"/>
    </location>
</feature>
<keyword evidence="7" id="KW-1133">Transmembrane helix</keyword>
<keyword evidence="2" id="KW-0645">Protease</keyword>
<keyword evidence="3" id="KW-0479">Metal-binding</keyword>
<dbReference type="RefSeq" id="WP_182167264.1">
    <property type="nucleotide sequence ID" value="NZ_JACFXV010000063.1"/>
</dbReference>
<evidence type="ECO:0000256" key="4">
    <source>
        <dbReference type="ARBA" id="ARBA00022801"/>
    </source>
</evidence>
<dbReference type="PANTHER" id="PTHR21666:SF288">
    <property type="entry name" value="CELL DIVISION PROTEIN YTFB"/>
    <property type="match status" value="1"/>
</dbReference>
<keyword evidence="7" id="KW-0812">Transmembrane</keyword>
<dbReference type="Gene3D" id="3.10.450.350">
    <property type="match status" value="1"/>
</dbReference>
<dbReference type="AlphaFoldDB" id="A0A839AIH3"/>
<dbReference type="GO" id="GO:0004222">
    <property type="term" value="F:metalloendopeptidase activity"/>
    <property type="evidence" value="ECO:0007669"/>
    <property type="project" value="TreeGrafter"/>
</dbReference>
<keyword evidence="7" id="KW-0472">Membrane</keyword>
<dbReference type="GO" id="GO:0006508">
    <property type="term" value="P:proteolysis"/>
    <property type="evidence" value="ECO:0007669"/>
    <property type="project" value="UniProtKB-KW"/>
</dbReference>
<dbReference type="EMBL" id="JACFXV010000063">
    <property type="protein sequence ID" value="MBA5778724.1"/>
    <property type="molecule type" value="Genomic_DNA"/>
</dbReference>
<evidence type="ECO:0000313" key="10">
    <source>
        <dbReference type="Proteomes" id="UP000541109"/>
    </source>
</evidence>
<dbReference type="InterPro" id="IPR050570">
    <property type="entry name" value="Cell_wall_metabolism_enzyme"/>
</dbReference>
<dbReference type="PANTHER" id="PTHR21666">
    <property type="entry name" value="PEPTIDASE-RELATED"/>
    <property type="match status" value="1"/>
</dbReference>
<dbReference type="InterPro" id="IPR016047">
    <property type="entry name" value="M23ase_b-sheet_dom"/>
</dbReference>
<keyword evidence="6" id="KW-0482">Metalloprotease</keyword>
<evidence type="ECO:0000256" key="1">
    <source>
        <dbReference type="ARBA" id="ARBA00001947"/>
    </source>
</evidence>
<comment type="caution">
    <text evidence="9">The sequence shown here is derived from an EMBL/GenBank/DDBJ whole genome shotgun (WGS) entry which is preliminary data.</text>
</comment>
<evidence type="ECO:0000256" key="3">
    <source>
        <dbReference type="ARBA" id="ARBA00022723"/>
    </source>
</evidence>
<reference evidence="9 10" key="1">
    <citation type="submission" date="2020-07" db="EMBL/GenBank/DDBJ databases">
        <title>Stappia sp., F7233, whole genome shotgun sequencing project.</title>
        <authorList>
            <person name="Jiang S."/>
            <person name="Liu Z.W."/>
            <person name="Du Z.J."/>
        </authorList>
    </citation>
    <scope>NUCLEOTIDE SEQUENCE [LARGE SCALE GENOMIC DNA]</scope>
    <source>
        <strain evidence="9 10">F7233</strain>
    </source>
</reference>
<dbReference type="Proteomes" id="UP000541109">
    <property type="component" value="Unassembled WGS sequence"/>
</dbReference>
<proteinExistence type="predicted"/>
<accession>A0A839AIH3</accession>
<name>A0A839AIH3_9HYPH</name>
<protein>
    <submittedName>
        <fullName evidence="9">M23 family metallopeptidase</fullName>
    </submittedName>
</protein>
<evidence type="ECO:0000259" key="8">
    <source>
        <dbReference type="Pfam" id="PF01551"/>
    </source>
</evidence>
<keyword evidence="4" id="KW-0378">Hydrolase</keyword>
<evidence type="ECO:0000256" key="5">
    <source>
        <dbReference type="ARBA" id="ARBA00022833"/>
    </source>
</evidence>
<keyword evidence="5" id="KW-0862">Zinc</keyword>
<keyword evidence="10" id="KW-1185">Reference proteome</keyword>
<evidence type="ECO:0000256" key="7">
    <source>
        <dbReference type="SAM" id="Phobius"/>
    </source>
</evidence>
<dbReference type="GO" id="GO:0046872">
    <property type="term" value="F:metal ion binding"/>
    <property type="evidence" value="ECO:0007669"/>
    <property type="project" value="UniProtKB-KW"/>
</dbReference>
<comment type="cofactor">
    <cofactor evidence="1">
        <name>Zn(2+)</name>
        <dbReference type="ChEBI" id="CHEBI:29105"/>
    </cofactor>
</comment>
<dbReference type="Pfam" id="PF01551">
    <property type="entry name" value="Peptidase_M23"/>
    <property type="match status" value="1"/>
</dbReference>
<gene>
    <name evidence="9" type="ORF">H2509_16460</name>
</gene>
<evidence type="ECO:0000256" key="2">
    <source>
        <dbReference type="ARBA" id="ARBA00022670"/>
    </source>
</evidence>
<evidence type="ECO:0000313" key="9">
    <source>
        <dbReference type="EMBL" id="MBA5778724.1"/>
    </source>
</evidence>
<organism evidence="9 10">
    <name type="scientific">Stappia albiluteola</name>
    <dbReference type="NCBI Taxonomy" id="2758565"/>
    <lineage>
        <taxon>Bacteria</taxon>
        <taxon>Pseudomonadati</taxon>
        <taxon>Pseudomonadota</taxon>
        <taxon>Alphaproteobacteria</taxon>
        <taxon>Hyphomicrobiales</taxon>
        <taxon>Stappiaceae</taxon>
        <taxon>Stappia</taxon>
    </lineage>
</organism>